<dbReference type="Proteomes" id="UP001480595">
    <property type="component" value="Unassembled WGS sequence"/>
</dbReference>
<feature type="transmembrane region" description="Helical" evidence="2">
    <location>
        <begin position="17"/>
        <end position="40"/>
    </location>
</feature>
<dbReference type="RefSeq" id="XP_066710270.1">
    <property type="nucleotide sequence ID" value="XM_066864122.1"/>
</dbReference>
<keyword evidence="2" id="KW-1133">Transmembrane helix</keyword>
<evidence type="ECO:0000256" key="1">
    <source>
        <dbReference type="SAM" id="MobiDB-lite"/>
    </source>
</evidence>
<name>A0ABR1TB90_9PEZI</name>
<feature type="compositionally biased region" description="Low complexity" evidence="1">
    <location>
        <begin position="106"/>
        <end position="128"/>
    </location>
</feature>
<sequence>MAYSDDFNSGVRTISTVWIVVIVVLVVFSVGGLIVAIWLWRRHVSRRNKRMEAFYAAPIQAGPSQQQQQLPQQYPNYNYQQKPQEAPTSSPLPRAQLDAQETGVSNNNRTNYTNRNGYNTQTRSELYG</sequence>
<dbReference type="GeneID" id="92097185"/>
<feature type="region of interest" description="Disordered" evidence="1">
    <location>
        <begin position="61"/>
        <end position="128"/>
    </location>
</feature>
<keyword evidence="2" id="KW-0472">Membrane</keyword>
<organism evidence="3 4">
    <name type="scientific">Apiospora phragmitis</name>
    <dbReference type="NCBI Taxonomy" id="2905665"/>
    <lineage>
        <taxon>Eukaryota</taxon>
        <taxon>Fungi</taxon>
        <taxon>Dikarya</taxon>
        <taxon>Ascomycota</taxon>
        <taxon>Pezizomycotina</taxon>
        <taxon>Sordariomycetes</taxon>
        <taxon>Xylariomycetidae</taxon>
        <taxon>Amphisphaeriales</taxon>
        <taxon>Apiosporaceae</taxon>
        <taxon>Apiospora</taxon>
    </lineage>
</organism>
<reference evidence="3 4" key="1">
    <citation type="submission" date="2023-01" db="EMBL/GenBank/DDBJ databases">
        <title>Analysis of 21 Apiospora genomes using comparative genomics revels a genus with tremendous synthesis potential of carbohydrate active enzymes and secondary metabolites.</title>
        <authorList>
            <person name="Sorensen T."/>
        </authorList>
    </citation>
    <scope>NUCLEOTIDE SEQUENCE [LARGE SCALE GENOMIC DNA]</scope>
    <source>
        <strain evidence="3 4">CBS 135458</strain>
    </source>
</reference>
<proteinExistence type="predicted"/>
<comment type="caution">
    <text evidence="3">The sequence shown here is derived from an EMBL/GenBank/DDBJ whole genome shotgun (WGS) entry which is preliminary data.</text>
</comment>
<evidence type="ECO:0000256" key="2">
    <source>
        <dbReference type="SAM" id="Phobius"/>
    </source>
</evidence>
<gene>
    <name evidence="3" type="ORF">PG994_012713</name>
</gene>
<accession>A0ABR1TB90</accession>
<evidence type="ECO:0000313" key="3">
    <source>
        <dbReference type="EMBL" id="KAK8043875.1"/>
    </source>
</evidence>
<dbReference type="EMBL" id="JAQQWL010000012">
    <property type="protein sequence ID" value="KAK8043875.1"/>
    <property type="molecule type" value="Genomic_DNA"/>
</dbReference>
<keyword evidence="2" id="KW-0812">Transmembrane</keyword>
<evidence type="ECO:0000313" key="4">
    <source>
        <dbReference type="Proteomes" id="UP001480595"/>
    </source>
</evidence>
<keyword evidence="4" id="KW-1185">Reference proteome</keyword>
<feature type="compositionally biased region" description="Low complexity" evidence="1">
    <location>
        <begin position="65"/>
        <end position="84"/>
    </location>
</feature>
<protein>
    <submittedName>
        <fullName evidence="3">Uncharacterized protein</fullName>
    </submittedName>
</protein>